<dbReference type="InterPro" id="IPR009003">
    <property type="entry name" value="Peptidase_S1_PA"/>
</dbReference>
<dbReference type="SMART" id="SM00020">
    <property type="entry name" value="Tryp_SPc"/>
    <property type="match status" value="1"/>
</dbReference>
<comment type="similarity">
    <text evidence="1">Belongs to the peptidase S1 family.</text>
</comment>
<dbReference type="PANTHER" id="PTHR24276">
    <property type="entry name" value="POLYSERASE-RELATED"/>
    <property type="match status" value="1"/>
</dbReference>
<dbReference type="EMBL" id="PVZS01000013">
    <property type="protein sequence ID" value="PSC04527.1"/>
    <property type="molecule type" value="Genomic_DNA"/>
</dbReference>
<dbReference type="GO" id="GO:0004252">
    <property type="term" value="F:serine-type endopeptidase activity"/>
    <property type="evidence" value="ECO:0007669"/>
    <property type="project" value="InterPro"/>
</dbReference>
<dbReference type="PROSITE" id="PS00135">
    <property type="entry name" value="TRYPSIN_SER"/>
    <property type="match status" value="1"/>
</dbReference>
<feature type="chain" id="PRO_5015580785" evidence="4">
    <location>
        <begin position="26"/>
        <end position="243"/>
    </location>
</feature>
<keyword evidence="3" id="KW-0645">Protease</keyword>
<protein>
    <submittedName>
        <fullName evidence="6">Peptidase S1</fullName>
    </submittedName>
</protein>
<evidence type="ECO:0000256" key="2">
    <source>
        <dbReference type="ARBA" id="ARBA00023157"/>
    </source>
</evidence>
<dbReference type="Proteomes" id="UP000239772">
    <property type="component" value="Unassembled WGS sequence"/>
</dbReference>
<feature type="domain" description="Peptidase S1" evidence="5">
    <location>
        <begin position="27"/>
        <end position="238"/>
    </location>
</feature>
<dbReference type="Pfam" id="PF00089">
    <property type="entry name" value="Trypsin"/>
    <property type="match status" value="1"/>
</dbReference>
<dbReference type="RefSeq" id="WP_106337551.1">
    <property type="nucleotide sequence ID" value="NZ_PVZS01000013.1"/>
</dbReference>
<reference evidence="7" key="1">
    <citation type="submission" date="2018-03" db="EMBL/GenBank/DDBJ databases">
        <authorList>
            <person name="Sun L."/>
            <person name="Liu H."/>
            <person name="Chen W."/>
            <person name="Huang K."/>
            <person name="Liu W."/>
            <person name="Gao X."/>
        </authorList>
    </citation>
    <scope>NUCLEOTIDE SEQUENCE [LARGE SCALE GENOMIC DNA]</scope>
    <source>
        <strain evidence="7">SH9</strain>
    </source>
</reference>
<comment type="caution">
    <text evidence="6">The sequence shown here is derived from an EMBL/GenBank/DDBJ whole genome shotgun (WGS) entry which is preliminary data.</text>
</comment>
<proteinExistence type="inferred from homology"/>
<keyword evidence="2" id="KW-1015">Disulfide bond</keyword>
<name>A0A2T1HSB4_9HYPH</name>
<gene>
    <name evidence="6" type="ORF">SLNSH_13610</name>
</gene>
<keyword evidence="3" id="KW-0720">Serine protease</keyword>
<dbReference type="InterPro" id="IPR033116">
    <property type="entry name" value="TRYPSIN_SER"/>
</dbReference>
<sequence>MQRFRRLPGMGALAAALGAAAPAGAIVQGGPAPELAPHTVMVVERQGFCSATALAPDVVLTAAHCVAGKEVRVFYRDAANAPAFLAPRAVAVHPGYVKGAEQSRRKSIDLALVRLAEPLPKGFAPAALSEATRPTAGETWTVAGYGLQTEGEPRSGGQFRAAPLPVVEPYGPSSILVWLKSPGRGACTGDSGGPIFAPDGGLGAVTVWAEGTGKSRCGALTQGVLVAPQRAWIDKTLAGWGAR</sequence>
<evidence type="ECO:0000259" key="5">
    <source>
        <dbReference type="PROSITE" id="PS50240"/>
    </source>
</evidence>
<feature type="signal peptide" evidence="4">
    <location>
        <begin position="1"/>
        <end position="25"/>
    </location>
</feature>
<dbReference type="InterPro" id="IPR018114">
    <property type="entry name" value="TRYPSIN_HIS"/>
</dbReference>
<dbReference type="AlphaFoldDB" id="A0A2T1HSB4"/>
<evidence type="ECO:0000313" key="7">
    <source>
        <dbReference type="Proteomes" id="UP000239772"/>
    </source>
</evidence>
<dbReference type="Gene3D" id="2.40.10.10">
    <property type="entry name" value="Trypsin-like serine proteases"/>
    <property type="match status" value="1"/>
</dbReference>
<dbReference type="PROSITE" id="PS50240">
    <property type="entry name" value="TRYPSIN_DOM"/>
    <property type="match status" value="1"/>
</dbReference>
<dbReference type="PROSITE" id="PS00134">
    <property type="entry name" value="TRYPSIN_HIS"/>
    <property type="match status" value="1"/>
</dbReference>
<keyword evidence="3" id="KW-0378">Hydrolase</keyword>
<dbReference type="PRINTS" id="PR00722">
    <property type="entry name" value="CHYMOTRYPSIN"/>
</dbReference>
<dbReference type="InterPro" id="IPR043504">
    <property type="entry name" value="Peptidase_S1_PA_chymotrypsin"/>
</dbReference>
<keyword evidence="7" id="KW-1185">Reference proteome</keyword>
<dbReference type="InterPro" id="IPR001254">
    <property type="entry name" value="Trypsin_dom"/>
</dbReference>
<dbReference type="GO" id="GO:0006508">
    <property type="term" value="P:proteolysis"/>
    <property type="evidence" value="ECO:0007669"/>
    <property type="project" value="UniProtKB-KW"/>
</dbReference>
<organism evidence="6 7">
    <name type="scientific">Alsobacter soli</name>
    <dbReference type="NCBI Taxonomy" id="2109933"/>
    <lineage>
        <taxon>Bacteria</taxon>
        <taxon>Pseudomonadati</taxon>
        <taxon>Pseudomonadota</taxon>
        <taxon>Alphaproteobacteria</taxon>
        <taxon>Hyphomicrobiales</taxon>
        <taxon>Alsobacteraceae</taxon>
        <taxon>Alsobacter</taxon>
    </lineage>
</organism>
<evidence type="ECO:0000256" key="3">
    <source>
        <dbReference type="RuleBase" id="RU363034"/>
    </source>
</evidence>
<evidence type="ECO:0000256" key="4">
    <source>
        <dbReference type="SAM" id="SignalP"/>
    </source>
</evidence>
<dbReference type="PANTHER" id="PTHR24276:SF98">
    <property type="entry name" value="FI18310P1-RELATED"/>
    <property type="match status" value="1"/>
</dbReference>
<dbReference type="InterPro" id="IPR001314">
    <property type="entry name" value="Peptidase_S1A"/>
</dbReference>
<evidence type="ECO:0000256" key="1">
    <source>
        <dbReference type="ARBA" id="ARBA00007664"/>
    </source>
</evidence>
<dbReference type="OrthoDB" id="267336at2"/>
<dbReference type="InterPro" id="IPR050430">
    <property type="entry name" value="Peptidase_S1"/>
</dbReference>
<dbReference type="SUPFAM" id="SSF50494">
    <property type="entry name" value="Trypsin-like serine proteases"/>
    <property type="match status" value="1"/>
</dbReference>
<evidence type="ECO:0000313" key="6">
    <source>
        <dbReference type="EMBL" id="PSC04527.1"/>
    </source>
</evidence>
<accession>A0A2T1HSB4</accession>
<keyword evidence="4" id="KW-0732">Signal</keyword>